<proteinExistence type="predicted"/>
<feature type="compositionally biased region" description="Basic residues" evidence="1">
    <location>
        <begin position="24"/>
        <end position="38"/>
    </location>
</feature>
<evidence type="ECO:0000313" key="2">
    <source>
        <dbReference type="EMBL" id="VVD01381.1"/>
    </source>
</evidence>
<organism evidence="2 3">
    <name type="scientific">Leptidea sinapis</name>
    <dbReference type="NCBI Taxonomy" id="189913"/>
    <lineage>
        <taxon>Eukaryota</taxon>
        <taxon>Metazoa</taxon>
        <taxon>Ecdysozoa</taxon>
        <taxon>Arthropoda</taxon>
        <taxon>Hexapoda</taxon>
        <taxon>Insecta</taxon>
        <taxon>Pterygota</taxon>
        <taxon>Neoptera</taxon>
        <taxon>Endopterygota</taxon>
        <taxon>Lepidoptera</taxon>
        <taxon>Glossata</taxon>
        <taxon>Ditrysia</taxon>
        <taxon>Papilionoidea</taxon>
        <taxon>Pieridae</taxon>
        <taxon>Dismorphiinae</taxon>
        <taxon>Leptidea</taxon>
    </lineage>
</organism>
<dbReference type="EMBL" id="FZQP02005332">
    <property type="protein sequence ID" value="VVD01381.1"/>
    <property type="molecule type" value="Genomic_DNA"/>
</dbReference>
<feature type="non-terminal residue" evidence="2">
    <location>
        <position position="1"/>
    </location>
</feature>
<dbReference type="Proteomes" id="UP000324832">
    <property type="component" value="Unassembled WGS sequence"/>
</dbReference>
<evidence type="ECO:0000313" key="3">
    <source>
        <dbReference type="Proteomes" id="UP000324832"/>
    </source>
</evidence>
<dbReference type="AlphaFoldDB" id="A0A5E4QUG5"/>
<protein>
    <submittedName>
        <fullName evidence="2">Uncharacterized protein</fullName>
    </submittedName>
</protein>
<sequence length="144" mass="16813">TSRSAEIIQRVLTYSQGKSFTNRSRSRRLRPPGRVSSRRCLTHKGKTHRRNSLGRRNIQTTPVVVDDIKCRSNSYGSRSDDVEVMYQYLKQRPPTEVRYLSSIRNAVCKNLLDLCESAEDRPCAKSRYERHRRICPQREGKETN</sequence>
<reference evidence="2 3" key="1">
    <citation type="submission" date="2017-07" db="EMBL/GenBank/DDBJ databases">
        <authorList>
            <person name="Talla V."/>
            <person name="Backstrom N."/>
        </authorList>
    </citation>
    <scope>NUCLEOTIDE SEQUENCE [LARGE SCALE GENOMIC DNA]</scope>
</reference>
<feature type="non-terminal residue" evidence="2">
    <location>
        <position position="144"/>
    </location>
</feature>
<feature type="region of interest" description="Disordered" evidence="1">
    <location>
        <begin position="19"/>
        <end position="38"/>
    </location>
</feature>
<accession>A0A5E4QUG5</accession>
<keyword evidence="3" id="KW-1185">Reference proteome</keyword>
<evidence type="ECO:0000256" key="1">
    <source>
        <dbReference type="SAM" id="MobiDB-lite"/>
    </source>
</evidence>
<gene>
    <name evidence="2" type="ORF">LSINAPIS_LOCUS11813</name>
</gene>
<name>A0A5E4QUG5_9NEOP</name>